<dbReference type="InterPro" id="IPR023614">
    <property type="entry name" value="Porin_dom_sf"/>
</dbReference>
<dbReference type="AlphaFoldDB" id="A0AAN8R4X7"/>
<accession>A0AAN8R4X7</accession>
<evidence type="ECO:0000256" key="1">
    <source>
        <dbReference type="ARBA" id="ARBA00004294"/>
    </source>
</evidence>
<organism evidence="4 5">
    <name type="scientific">Coregonus suidteri</name>
    <dbReference type="NCBI Taxonomy" id="861788"/>
    <lineage>
        <taxon>Eukaryota</taxon>
        <taxon>Metazoa</taxon>
        <taxon>Chordata</taxon>
        <taxon>Craniata</taxon>
        <taxon>Vertebrata</taxon>
        <taxon>Euteleostomi</taxon>
        <taxon>Actinopterygii</taxon>
        <taxon>Neopterygii</taxon>
        <taxon>Teleostei</taxon>
        <taxon>Protacanthopterygii</taxon>
        <taxon>Salmoniformes</taxon>
        <taxon>Salmonidae</taxon>
        <taxon>Coregoninae</taxon>
        <taxon>Coregonus</taxon>
    </lineage>
</organism>
<evidence type="ECO:0000313" key="5">
    <source>
        <dbReference type="Proteomes" id="UP001356427"/>
    </source>
</evidence>
<evidence type="ECO:0000256" key="2">
    <source>
        <dbReference type="ARBA" id="ARBA00022452"/>
    </source>
</evidence>
<keyword evidence="3" id="KW-1000">Mitochondrion outer membrane</keyword>
<keyword evidence="2" id="KW-1134">Transmembrane beta strand</keyword>
<dbReference type="Gene3D" id="2.40.160.10">
    <property type="entry name" value="Porin"/>
    <property type="match status" value="1"/>
</dbReference>
<comment type="caution">
    <text evidence="4">The sequence shown here is derived from an EMBL/GenBank/DDBJ whole genome shotgun (WGS) entry which is preliminary data.</text>
</comment>
<evidence type="ECO:0000313" key="4">
    <source>
        <dbReference type="EMBL" id="KAK6313297.1"/>
    </source>
</evidence>
<keyword evidence="2" id="KW-0472">Membrane</keyword>
<protein>
    <submittedName>
        <fullName evidence="4">Uncharacterized protein</fullName>
    </submittedName>
</protein>
<keyword evidence="5" id="KW-1185">Reference proteome</keyword>
<keyword evidence="3" id="KW-0496">Mitochondrion</keyword>
<dbReference type="Proteomes" id="UP001356427">
    <property type="component" value="Unassembled WGS sequence"/>
</dbReference>
<sequence>MRRGRVQQHRPVRTKELPVCHVATRSPWLFLLHTQTWEKPPKDIFSKGYGFGIVKLDLKTKAQSGVDVATSGSSNTETGKAVR</sequence>
<keyword evidence="2" id="KW-0812">Transmembrane</keyword>
<reference evidence="4 5" key="1">
    <citation type="submission" date="2021-04" db="EMBL/GenBank/DDBJ databases">
        <authorList>
            <person name="De Guttry C."/>
            <person name="Zahm M."/>
            <person name="Klopp C."/>
            <person name="Cabau C."/>
            <person name="Louis A."/>
            <person name="Berthelot C."/>
            <person name="Parey E."/>
            <person name="Roest Crollius H."/>
            <person name="Montfort J."/>
            <person name="Robinson-Rechavi M."/>
            <person name="Bucao C."/>
            <person name="Bouchez O."/>
            <person name="Gislard M."/>
            <person name="Lluch J."/>
            <person name="Milhes M."/>
            <person name="Lampietro C."/>
            <person name="Lopez Roques C."/>
            <person name="Donnadieu C."/>
            <person name="Braasch I."/>
            <person name="Desvignes T."/>
            <person name="Postlethwait J."/>
            <person name="Bobe J."/>
            <person name="Wedekind C."/>
            <person name="Guiguen Y."/>
        </authorList>
    </citation>
    <scope>NUCLEOTIDE SEQUENCE [LARGE SCALE GENOMIC DNA]</scope>
    <source>
        <strain evidence="4">Cs_M1</strain>
        <tissue evidence="4">Blood</tissue>
    </source>
</reference>
<dbReference type="GO" id="GO:0005741">
    <property type="term" value="C:mitochondrial outer membrane"/>
    <property type="evidence" value="ECO:0007669"/>
    <property type="project" value="UniProtKB-SubCell"/>
</dbReference>
<evidence type="ECO:0000256" key="3">
    <source>
        <dbReference type="ARBA" id="ARBA00022787"/>
    </source>
</evidence>
<gene>
    <name evidence="4" type="ORF">J4Q44_G00166440</name>
</gene>
<name>A0AAN8R4X7_9TELE</name>
<comment type="subcellular location">
    <subcellularLocation>
        <location evidence="1">Mitochondrion outer membrane</location>
    </subcellularLocation>
</comment>
<proteinExistence type="predicted"/>
<dbReference type="EMBL" id="JAGTTL010000014">
    <property type="protein sequence ID" value="KAK6313297.1"/>
    <property type="molecule type" value="Genomic_DNA"/>
</dbReference>